<dbReference type="Pfam" id="PF13560">
    <property type="entry name" value="HTH_31"/>
    <property type="match status" value="1"/>
</dbReference>
<reference evidence="3" key="1">
    <citation type="journal article" date="2019" name="Int. J. Syst. Evol. Microbiol.">
        <title>The Global Catalogue of Microorganisms (GCM) 10K type strain sequencing project: providing services to taxonomists for standard genome sequencing and annotation.</title>
        <authorList>
            <consortium name="The Broad Institute Genomics Platform"/>
            <consortium name="The Broad Institute Genome Sequencing Center for Infectious Disease"/>
            <person name="Wu L."/>
            <person name="Ma J."/>
        </authorList>
    </citation>
    <scope>NUCLEOTIDE SEQUENCE [LARGE SCALE GENOMIC DNA]</scope>
    <source>
        <strain evidence="3">CGMCC 4.7643</strain>
    </source>
</reference>
<dbReference type="Gene3D" id="1.10.260.40">
    <property type="entry name" value="lambda repressor-like DNA-binding domains"/>
    <property type="match status" value="1"/>
</dbReference>
<evidence type="ECO:0000313" key="3">
    <source>
        <dbReference type="Proteomes" id="UP001597419"/>
    </source>
</evidence>
<keyword evidence="3" id="KW-1185">Reference proteome</keyword>
<dbReference type="EMBL" id="JBHUKU010000014">
    <property type="protein sequence ID" value="MFD2461596.1"/>
    <property type="molecule type" value="Genomic_DNA"/>
</dbReference>
<evidence type="ECO:0000313" key="2">
    <source>
        <dbReference type="EMBL" id="MFD2461596.1"/>
    </source>
</evidence>
<dbReference type="InterPro" id="IPR010982">
    <property type="entry name" value="Lambda_DNA-bd_dom_sf"/>
</dbReference>
<comment type="caution">
    <text evidence="2">The sequence shown here is derived from an EMBL/GenBank/DDBJ whole genome shotgun (WGS) entry which is preliminary data.</text>
</comment>
<protein>
    <submittedName>
        <fullName evidence="2">Helix-turn-helix transcriptional regulator</fullName>
    </submittedName>
</protein>
<gene>
    <name evidence="2" type="ORF">ACFSYJ_23525</name>
</gene>
<dbReference type="InterPro" id="IPR001387">
    <property type="entry name" value="Cro/C1-type_HTH"/>
</dbReference>
<evidence type="ECO:0000259" key="1">
    <source>
        <dbReference type="PROSITE" id="PS50943"/>
    </source>
</evidence>
<accession>A0ABW5GL41</accession>
<sequence length="279" mass="31127">MTQQHVTPPTTALGLGLRAHRERLGVTVRALATALDVDPCTVSMIEHAARRPKLEYVTRFLGFLGVTGSEYRRLRELAEHTEDTHWLEHGPVGYPVLRLEYERTATAITEWSPTLVPELLQTPDYARAVLDAGMLTGDEVDEGVMLRLARPGTDDHGPRYTVLLGEPALHRRFGAVHVQREQLRHLLTAVDERRATVRVVPGAGGWHPSLIAPFTFFEFRKRRPLVTLEHHYIGTYVTEETPVTRYQEALEQLAARRALGGAESRDAIARTLGALGPGT</sequence>
<proteinExistence type="predicted"/>
<dbReference type="CDD" id="cd00093">
    <property type="entry name" value="HTH_XRE"/>
    <property type="match status" value="1"/>
</dbReference>
<dbReference type="Pfam" id="PF19054">
    <property type="entry name" value="DUF5753"/>
    <property type="match status" value="1"/>
</dbReference>
<dbReference type="SUPFAM" id="SSF47413">
    <property type="entry name" value="lambda repressor-like DNA-binding domains"/>
    <property type="match status" value="1"/>
</dbReference>
<feature type="domain" description="HTH cro/C1-type" evidence="1">
    <location>
        <begin position="17"/>
        <end position="71"/>
    </location>
</feature>
<dbReference type="InterPro" id="IPR043917">
    <property type="entry name" value="DUF5753"/>
</dbReference>
<dbReference type="PROSITE" id="PS50943">
    <property type="entry name" value="HTH_CROC1"/>
    <property type="match status" value="1"/>
</dbReference>
<dbReference type="Proteomes" id="UP001597419">
    <property type="component" value="Unassembled WGS sequence"/>
</dbReference>
<organism evidence="2 3">
    <name type="scientific">Amycolatopsis samaneae</name>
    <dbReference type="NCBI Taxonomy" id="664691"/>
    <lineage>
        <taxon>Bacteria</taxon>
        <taxon>Bacillati</taxon>
        <taxon>Actinomycetota</taxon>
        <taxon>Actinomycetes</taxon>
        <taxon>Pseudonocardiales</taxon>
        <taxon>Pseudonocardiaceae</taxon>
        <taxon>Amycolatopsis</taxon>
    </lineage>
</organism>
<dbReference type="SMART" id="SM00530">
    <property type="entry name" value="HTH_XRE"/>
    <property type="match status" value="1"/>
</dbReference>
<name>A0ABW5GL41_9PSEU</name>
<dbReference type="RefSeq" id="WP_345390115.1">
    <property type="nucleotide sequence ID" value="NZ_BAABHG010000004.1"/>
</dbReference>